<dbReference type="HAMAP" id="MF_01385">
    <property type="entry name" value="UreF"/>
    <property type="match status" value="1"/>
</dbReference>
<comment type="subcellular location">
    <subcellularLocation>
        <location evidence="3">Cytoplasm</location>
    </subcellularLocation>
</comment>
<comment type="caution">
    <text evidence="4">The sequence shown here is derived from an EMBL/GenBank/DDBJ whole genome shotgun (WGS) entry which is preliminary data.</text>
</comment>
<name>A0A4R6RDE0_9HYPH</name>
<evidence type="ECO:0000256" key="3">
    <source>
        <dbReference type="HAMAP-Rule" id="MF_01385"/>
    </source>
</evidence>
<reference evidence="4 5" key="1">
    <citation type="submission" date="2019-03" db="EMBL/GenBank/DDBJ databases">
        <title>Genomic Encyclopedia of Type Strains, Phase IV (KMG-IV): sequencing the most valuable type-strain genomes for metagenomic binning, comparative biology and taxonomic classification.</title>
        <authorList>
            <person name="Goeker M."/>
        </authorList>
    </citation>
    <scope>NUCLEOTIDE SEQUENCE [LARGE SCALE GENOMIC DNA]</scope>
    <source>
        <strain evidence="4 5">DSM 102969</strain>
    </source>
</reference>
<dbReference type="RefSeq" id="WP_245515761.1">
    <property type="nucleotide sequence ID" value="NZ_BSPM01000002.1"/>
</dbReference>
<dbReference type="PANTHER" id="PTHR33620:SF1">
    <property type="entry name" value="UREASE ACCESSORY PROTEIN F"/>
    <property type="match status" value="1"/>
</dbReference>
<protein>
    <recommendedName>
        <fullName evidence="3">Urease accessory protein UreF</fullName>
    </recommendedName>
</protein>
<keyword evidence="2 3" id="KW-0143">Chaperone</keyword>
<gene>
    <name evidence="3" type="primary">ureF</name>
    <name evidence="4" type="ORF">EDD54_2678</name>
</gene>
<comment type="function">
    <text evidence="3">Required for maturation of urease via the functional incorporation of the urease nickel metallocenter.</text>
</comment>
<keyword evidence="1 3" id="KW-0996">Nickel insertion</keyword>
<evidence type="ECO:0000256" key="2">
    <source>
        <dbReference type="ARBA" id="ARBA00023186"/>
    </source>
</evidence>
<evidence type="ECO:0000313" key="4">
    <source>
        <dbReference type="EMBL" id="TDP84075.1"/>
    </source>
</evidence>
<comment type="similarity">
    <text evidence="3">Belongs to the UreF family.</text>
</comment>
<dbReference type="GO" id="GO:0005737">
    <property type="term" value="C:cytoplasm"/>
    <property type="evidence" value="ECO:0007669"/>
    <property type="project" value="UniProtKB-SubCell"/>
</dbReference>
<dbReference type="AlphaFoldDB" id="A0A4R6RDE0"/>
<sequence>MTEAAAGSDLVKLMTWLSPAFPVGAFTYSHGLEWAVEDGTVRDRDGLAAWIGDVVRHGAGRSDAVLLARAHRAAAGGRAAELAETAELAFALQPSRERRLEAGAQGKAFVGAIEATWGAPTLTALAAAVKPTPVAYAVAVGVAAADHGLALPAVAEAFLAAFVANLVSAAVRAVPLGQTDGQRVVRDLAPVVAAVAAEALAADPDDVGGAALRADIASMKHETQYTRLFRS</sequence>
<evidence type="ECO:0000313" key="5">
    <source>
        <dbReference type="Proteomes" id="UP000294547"/>
    </source>
</evidence>
<dbReference type="Pfam" id="PF01730">
    <property type="entry name" value="UreF"/>
    <property type="match status" value="1"/>
</dbReference>
<dbReference type="InterPro" id="IPR002639">
    <property type="entry name" value="UreF"/>
</dbReference>
<comment type="subunit">
    <text evidence="3">UreD, UreF and UreG form a complex that acts as a GTP-hydrolysis-dependent molecular chaperone, activating the urease apoprotein by helping to assemble the nickel containing metallocenter of UreC. The UreE protein probably delivers the nickel.</text>
</comment>
<dbReference type="GO" id="GO:0016151">
    <property type="term" value="F:nickel cation binding"/>
    <property type="evidence" value="ECO:0007669"/>
    <property type="project" value="UniProtKB-UniRule"/>
</dbReference>
<dbReference type="PIRSF" id="PIRSF009467">
    <property type="entry name" value="Ureas_acces_UreF"/>
    <property type="match status" value="1"/>
</dbReference>
<accession>A0A4R6RDE0</accession>
<proteinExistence type="inferred from homology"/>
<dbReference type="EMBL" id="SNXY01000008">
    <property type="protein sequence ID" value="TDP84075.1"/>
    <property type="molecule type" value="Genomic_DNA"/>
</dbReference>
<keyword evidence="3" id="KW-0963">Cytoplasm</keyword>
<dbReference type="InterPro" id="IPR038277">
    <property type="entry name" value="UreF_sf"/>
</dbReference>
<evidence type="ECO:0000256" key="1">
    <source>
        <dbReference type="ARBA" id="ARBA00022988"/>
    </source>
</evidence>
<organism evidence="4 5">
    <name type="scientific">Oharaeibacter diazotrophicus</name>
    <dbReference type="NCBI Taxonomy" id="1920512"/>
    <lineage>
        <taxon>Bacteria</taxon>
        <taxon>Pseudomonadati</taxon>
        <taxon>Pseudomonadota</taxon>
        <taxon>Alphaproteobacteria</taxon>
        <taxon>Hyphomicrobiales</taxon>
        <taxon>Pleomorphomonadaceae</taxon>
        <taxon>Oharaeibacter</taxon>
    </lineage>
</organism>
<dbReference type="Gene3D" id="1.10.4190.10">
    <property type="entry name" value="Urease accessory protein UreF"/>
    <property type="match status" value="1"/>
</dbReference>
<dbReference type="Proteomes" id="UP000294547">
    <property type="component" value="Unassembled WGS sequence"/>
</dbReference>
<keyword evidence="5" id="KW-1185">Reference proteome</keyword>
<dbReference type="PANTHER" id="PTHR33620">
    <property type="entry name" value="UREASE ACCESSORY PROTEIN F"/>
    <property type="match status" value="1"/>
</dbReference>